<sequence length="179" mass="20529">MPRILMEFLYRRWPTSRPPTRPTVSEWVTQVDRQASAEWRAQLLHTWQLAVLRFAITLDDADRLHLLAIADEIDRGGQFDRQSSFSFFRSCSTELCAAILRQNDSADAILRHFAARIEDARLRRAFAAAVGIRSDPGGSKSRQPDWLWRGLTSRDVCAVQPGTVRESAIRTRPPRRERG</sequence>
<protein>
    <submittedName>
        <fullName evidence="1">Uncharacterized protein</fullName>
    </submittedName>
</protein>
<name>A0A401TMB1_CHIPU</name>
<dbReference type="Proteomes" id="UP000287033">
    <property type="component" value="Unassembled WGS sequence"/>
</dbReference>
<dbReference type="AlphaFoldDB" id="A0A401TMB1"/>
<keyword evidence="2" id="KW-1185">Reference proteome</keyword>
<proteinExistence type="predicted"/>
<gene>
    <name evidence="1" type="ORF">chiPu_0027942</name>
</gene>
<accession>A0A401TMB1</accession>
<evidence type="ECO:0000313" key="1">
    <source>
        <dbReference type="EMBL" id="GCC43753.1"/>
    </source>
</evidence>
<reference evidence="1 2" key="1">
    <citation type="journal article" date="2018" name="Nat. Ecol. Evol.">
        <title>Shark genomes provide insights into elasmobranch evolution and the origin of vertebrates.</title>
        <authorList>
            <person name="Hara Y"/>
            <person name="Yamaguchi K"/>
            <person name="Onimaru K"/>
            <person name="Kadota M"/>
            <person name="Koyanagi M"/>
            <person name="Keeley SD"/>
            <person name="Tatsumi K"/>
            <person name="Tanaka K"/>
            <person name="Motone F"/>
            <person name="Kageyama Y"/>
            <person name="Nozu R"/>
            <person name="Adachi N"/>
            <person name="Nishimura O"/>
            <person name="Nakagawa R"/>
            <person name="Tanegashima C"/>
            <person name="Kiyatake I"/>
            <person name="Matsumoto R"/>
            <person name="Murakumo K"/>
            <person name="Nishida K"/>
            <person name="Terakita A"/>
            <person name="Kuratani S"/>
            <person name="Sato K"/>
            <person name="Hyodo S Kuraku.S."/>
        </authorList>
    </citation>
    <scope>NUCLEOTIDE SEQUENCE [LARGE SCALE GENOMIC DNA]</scope>
</reference>
<dbReference type="EMBL" id="BEZZ01118183">
    <property type="protein sequence ID" value="GCC43753.1"/>
    <property type="molecule type" value="Genomic_DNA"/>
</dbReference>
<organism evidence="1 2">
    <name type="scientific">Chiloscyllium punctatum</name>
    <name type="common">Brownbanded bambooshark</name>
    <name type="synonym">Hemiscyllium punctatum</name>
    <dbReference type="NCBI Taxonomy" id="137246"/>
    <lineage>
        <taxon>Eukaryota</taxon>
        <taxon>Metazoa</taxon>
        <taxon>Chordata</taxon>
        <taxon>Craniata</taxon>
        <taxon>Vertebrata</taxon>
        <taxon>Chondrichthyes</taxon>
        <taxon>Elasmobranchii</taxon>
        <taxon>Galeomorphii</taxon>
        <taxon>Galeoidea</taxon>
        <taxon>Orectolobiformes</taxon>
        <taxon>Hemiscylliidae</taxon>
        <taxon>Chiloscyllium</taxon>
    </lineage>
</organism>
<evidence type="ECO:0000313" key="2">
    <source>
        <dbReference type="Proteomes" id="UP000287033"/>
    </source>
</evidence>
<comment type="caution">
    <text evidence="1">The sequence shown here is derived from an EMBL/GenBank/DDBJ whole genome shotgun (WGS) entry which is preliminary data.</text>
</comment>